<dbReference type="SUPFAM" id="SSF52540">
    <property type="entry name" value="P-loop containing nucleoside triphosphate hydrolases"/>
    <property type="match status" value="2"/>
</dbReference>
<dbReference type="SMART" id="SM00382">
    <property type="entry name" value="AAA"/>
    <property type="match status" value="2"/>
</dbReference>
<keyword evidence="6 10" id="KW-0067">ATP-binding</keyword>
<sequence>MAGPVLEMRSIVKTFPGVKALSDVTLTVRQGEVHAICGENGAGKSTLMKVLSGVHPHGTYEGDILFEGETCEFKDIRASEQRGIVIIHQELALVPFLSIAENIFLGNEHASGGFINWNETLKHATELLRRVGLTDHPETRIADIGVGKQQLVEIAKALSKKVKLLILDEPTAALNDEDSGKLLELILELKKQGITSIIISHKLNEIRRVADSVTIIRDGKSIETLDVKSADTTEDRIISGMVGRDLDNRFPERTAYEGELDAAPALEIRNWTVHHPIDQQRKVVDDVSINVRRGEIVGIAGLMGAGRTELAMSVFGRSYGRHAGGTVLKDGKEIRTKTVAEAVEHGIAYVTEDRKHYGLNLIDNINRNISLTALGKVAKRGVVDEHEERKVSERFRKSMNIKAPTVFETVGRLSGGNQQKVVLSKWIFAGPEVLILDEPTRGIDVGAKYEIYTVIDQLAAEGKAVVFISSELPELLGMCDRIYTMAAGRLTGEVPRAEATQEVLMRQMTKDKEVTR</sequence>
<dbReference type="CDD" id="cd03215">
    <property type="entry name" value="ABC_Carb_Monos_II"/>
    <property type="match status" value="1"/>
</dbReference>
<evidence type="ECO:0000256" key="5">
    <source>
        <dbReference type="ARBA" id="ARBA00022741"/>
    </source>
</evidence>
<gene>
    <name evidence="10" type="primary">gguA</name>
    <name evidence="10" type="ORF">GCM10010276_85450</name>
</gene>
<dbReference type="InterPro" id="IPR003439">
    <property type="entry name" value="ABC_transporter-like_ATP-bd"/>
</dbReference>
<proteinExistence type="predicted"/>
<keyword evidence="3" id="KW-0762">Sugar transport</keyword>
<name>A0ABN3NGM5_STRLO</name>
<evidence type="ECO:0000259" key="9">
    <source>
        <dbReference type="PROSITE" id="PS50893"/>
    </source>
</evidence>
<evidence type="ECO:0000256" key="7">
    <source>
        <dbReference type="ARBA" id="ARBA00022967"/>
    </source>
</evidence>
<keyword evidence="11" id="KW-1185">Reference proteome</keyword>
<dbReference type="InterPro" id="IPR050107">
    <property type="entry name" value="ABC_carbohydrate_import_ATPase"/>
</dbReference>
<dbReference type="EMBL" id="BAAASG010000028">
    <property type="protein sequence ID" value="GAA2521553.1"/>
    <property type="molecule type" value="Genomic_DNA"/>
</dbReference>
<keyword evidence="2" id="KW-1003">Cell membrane</keyword>
<dbReference type="RefSeq" id="WP_344406619.1">
    <property type="nucleotide sequence ID" value="NZ_BAAASG010000028.1"/>
</dbReference>
<keyword evidence="7" id="KW-1278">Translocase</keyword>
<keyword evidence="4" id="KW-0677">Repeat</keyword>
<keyword evidence="8" id="KW-0472">Membrane</keyword>
<keyword evidence="5" id="KW-0547">Nucleotide-binding</keyword>
<feature type="domain" description="ABC transporter" evidence="9">
    <location>
        <begin position="6"/>
        <end position="243"/>
    </location>
</feature>
<keyword evidence="1" id="KW-0813">Transport</keyword>
<evidence type="ECO:0000256" key="8">
    <source>
        <dbReference type="ARBA" id="ARBA00023136"/>
    </source>
</evidence>
<evidence type="ECO:0000256" key="2">
    <source>
        <dbReference type="ARBA" id="ARBA00022475"/>
    </source>
</evidence>
<evidence type="ECO:0000313" key="10">
    <source>
        <dbReference type="EMBL" id="GAA2521553.1"/>
    </source>
</evidence>
<dbReference type="InterPro" id="IPR053466">
    <property type="entry name" value="L-arabinose_ABC_transporter"/>
</dbReference>
<comment type="caution">
    <text evidence="10">The sequence shown here is derived from an EMBL/GenBank/DDBJ whole genome shotgun (WGS) entry which is preliminary data.</text>
</comment>
<organism evidence="10 11">
    <name type="scientific">Streptomyces longisporus</name>
    <dbReference type="NCBI Taxonomy" id="1948"/>
    <lineage>
        <taxon>Bacteria</taxon>
        <taxon>Bacillati</taxon>
        <taxon>Actinomycetota</taxon>
        <taxon>Actinomycetes</taxon>
        <taxon>Kitasatosporales</taxon>
        <taxon>Streptomycetaceae</taxon>
        <taxon>Streptomyces</taxon>
    </lineage>
</organism>
<dbReference type="Pfam" id="PF00005">
    <property type="entry name" value="ABC_tran"/>
    <property type="match status" value="2"/>
</dbReference>
<dbReference type="GO" id="GO:0005524">
    <property type="term" value="F:ATP binding"/>
    <property type="evidence" value="ECO:0007669"/>
    <property type="project" value="UniProtKB-KW"/>
</dbReference>
<evidence type="ECO:0000256" key="1">
    <source>
        <dbReference type="ARBA" id="ARBA00022448"/>
    </source>
</evidence>
<dbReference type="Proteomes" id="UP001501777">
    <property type="component" value="Unassembled WGS sequence"/>
</dbReference>
<dbReference type="NCBIfam" id="NF040905">
    <property type="entry name" value="GguA"/>
    <property type="match status" value="1"/>
</dbReference>
<dbReference type="Gene3D" id="3.40.50.300">
    <property type="entry name" value="P-loop containing nucleotide triphosphate hydrolases"/>
    <property type="match status" value="2"/>
</dbReference>
<evidence type="ECO:0000256" key="4">
    <source>
        <dbReference type="ARBA" id="ARBA00022737"/>
    </source>
</evidence>
<protein>
    <submittedName>
        <fullName evidence="10">Sugar ABC transporter ATP-binding protein</fullName>
    </submittedName>
</protein>
<evidence type="ECO:0000256" key="3">
    <source>
        <dbReference type="ARBA" id="ARBA00022597"/>
    </source>
</evidence>
<feature type="domain" description="ABC transporter" evidence="9">
    <location>
        <begin position="268"/>
        <end position="512"/>
    </location>
</feature>
<accession>A0ABN3NGM5</accession>
<dbReference type="CDD" id="cd03216">
    <property type="entry name" value="ABC_Carb_Monos_I"/>
    <property type="match status" value="1"/>
</dbReference>
<dbReference type="InterPro" id="IPR003593">
    <property type="entry name" value="AAA+_ATPase"/>
</dbReference>
<dbReference type="PANTHER" id="PTHR43790:SF1">
    <property type="entry name" value="XYLOSE IMPORT ATP-BINDING PROTEIN XYLG"/>
    <property type="match status" value="1"/>
</dbReference>
<dbReference type="InterPro" id="IPR027417">
    <property type="entry name" value="P-loop_NTPase"/>
</dbReference>
<dbReference type="PANTHER" id="PTHR43790">
    <property type="entry name" value="CARBOHYDRATE TRANSPORT ATP-BINDING PROTEIN MG119-RELATED"/>
    <property type="match status" value="1"/>
</dbReference>
<evidence type="ECO:0000313" key="11">
    <source>
        <dbReference type="Proteomes" id="UP001501777"/>
    </source>
</evidence>
<dbReference type="InterPro" id="IPR017871">
    <property type="entry name" value="ABC_transporter-like_CS"/>
</dbReference>
<dbReference type="PROSITE" id="PS50893">
    <property type="entry name" value="ABC_TRANSPORTER_2"/>
    <property type="match status" value="2"/>
</dbReference>
<evidence type="ECO:0000256" key="6">
    <source>
        <dbReference type="ARBA" id="ARBA00022840"/>
    </source>
</evidence>
<reference evidence="10 11" key="1">
    <citation type="journal article" date="2019" name="Int. J. Syst. Evol. Microbiol.">
        <title>The Global Catalogue of Microorganisms (GCM) 10K type strain sequencing project: providing services to taxonomists for standard genome sequencing and annotation.</title>
        <authorList>
            <consortium name="The Broad Institute Genomics Platform"/>
            <consortium name="The Broad Institute Genome Sequencing Center for Infectious Disease"/>
            <person name="Wu L."/>
            <person name="Ma J."/>
        </authorList>
    </citation>
    <scope>NUCLEOTIDE SEQUENCE [LARGE SCALE GENOMIC DNA]</scope>
    <source>
        <strain evidence="10 11">JCM 4395</strain>
    </source>
</reference>
<dbReference type="PROSITE" id="PS00211">
    <property type="entry name" value="ABC_TRANSPORTER_1"/>
    <property type="match status" value="1"/>
</dbReference>